<dbReference type="KEGG" id="ote:Oter_2496"/>
<organism evidence="6 7">
    <name type="scientific">Opitutus terrae (strain DSM 11246 / JCM 15787 / PB90-1)</name>
    <dbReference type="NCBI Taxonomy" id="452637"/>
    <lineage>
        <taxon>Bacteria</taxon>
        <taxon>Pseudomonadati</taxon>
        <taxon>Verrucomicrobiota</taxon>
        <taxon>Opitutia</taxon>
        <taxon>Opitutales</taxon>
        <taxon>Opitutaceae</taxon>
        <taxon>Opitutus</taxon>
    </lineage>
</organism>
<dbReference type="SMART" id="SM00421">
    <property type="entry name" value="HTH_LUXR"/>
    <property type="match status" value="1"/>
</dbReference>
<name>B1ZSY9_OPITP</name>
<dbReference type="SMART" id="SM00448">
    <property type="entry name" value="REC"/>
    <property type="match status" value="1"/>
</dbReference>
<feature type="domain" description="Response regulatory" evidence="5">
    <location>
        <begin position="11"/>
        <end position="127"/>
    </location>
</feature>
<dbReference type="CDD" id="cd06170">
    <property type="entry name" value="LuxR_C_like"/>
    <property type="match status" value="1"/>
</dbReference>
<dbReference type="Proteomes" id="UP000007013">
    <property type="component" value="Chromosome"/>
</dbReference>
<dbReference type="AlphaFoldDB" id="B1ZSY9"/>
<dbReference type="InterPro" id="IPR051015">
    <property type="entry name" value="EvgA-like"/>
</dbReference>
<dbReference type="PRINTS" id="PR00038">
    <property type="entry name" value="HTHLUXR"/>
</dbReference>
<dbReference type="InterPro" id="IPR001789">
    <property type="entry name" value="Sig_transdc_resp-reg_receiver"/>
</dbReference>
<keyword evidence="1 3" id="KW-0597">Phosphoprotein</keyword>
<evidence type="ECO:0000256" key="1">
    <source>
        <dbReference type="ARBA" id="ARBA00022553"/>
    </source>
</evidence>
<evidence type="ECO:0000256" key="2">
    <source>
        <dbReference type="ARBA" id="ARBA00023125"/>
    </source>
</evidence>
<dbReference type="PANTHER" id="PTHR45566">
    <property type="entry name" value="HTH-TYPE TRANSCRIPTIONAL REGULATOR YHJB-RELATED"/>
    <property type="match status" value="1"/>
</dbReference>
<dbReference type="PROSITE" id="PS50043">
    <property type="entry name" value="HTH_LUXR_2"/>
    <property type="match status" value="1"/>
</dbReference>
<feature type="modified residue" description="4-aspartylphosphate" evidence="3">
    <location>
        <position position="62"/>
    </location>
</feature>
<evidence type="ECO:0000259" key="5">
    <source>
        <dbReference type="PROSITE" id="PS50110"/>
    </source>
</evidence>
<dbReference type="PANTHER" id="PTHR45566:SF2">
    <property type="entry name" value="NARL SUBFAMILY"/>
    <property type="match status" value="1"/>
</dbReference>
<reference evidence="6 7" key="1">
    <citation type="journal article" date="2011" name="J. Bacteriol.">
        <title>Genome sequence of the verrucomicrobium Opitutus terrae PB90-1, an abundant inhabitant of rice paddy soil ecosystems.</title>
        <authorList>
            <person name="van Passel M.W."/>
            <person name="Kant R."/>
            <person name="Palva A."/>
            <person name="Copeland A."/>
            <person name="Lucas S."/>
            <person name="Lapidus A."/>
            <person name="Glavina del Rio T."/>
            <person name="Pitluck S."/>
            <person name="Goltsman E."/>
            <person name="Clum A."/>
            <person name="Sun H."/>
            <person name="Schmutz J."/>
            <person name="Larimer F.W."/>
            <person name="Land M.L."/>
            <person name="Hauser L."/>
            <person name="Kyrpides N."/>
            <person name="Mikhailova N."/>
            <person name="Richardson P.P."/>
            <person name="Janssen P.H."/>
            <person name="de Vos W.M."/>
            <person name="Smidt H."/>
        </authorList>
    </citation>
    <scope>NUCLEOTIDE SEQUENCE [LARGE SCALE GENOMIC DNA]</scope>
    <source>
        <strain evidence="7">DSM 11246 / JCM 15787 / PB90-1</strain>
    </source>
</reference>
<dbReference type="Pfam" id="PF00072">
    <property type="entry name" value="Response_reg"/>
    <property type="match status" value="1"/>
</dbReference>
<keyword evidence="7" id="KW-1185">Reference proteome</keyword>
<dbReference type="CDD" id="cd17535">
    <property type="entry name" value="REC_NarL-like"/>
    <property type="match status" value="1"/>
</dbReference>
<keyword evidence="2" id="KW-0238">DNA-binding</keyword>
<dbReference type="InterPro" id="IPR058245">
    <property type="entry name" value="NreC/VraR/RcsB-like_REC"/>
</dbReference>
<dbReference type="GO" id="GO:0006355">
    <property type="term" value="P:regulation of DNA-templated transcription"/>
    <property type="evidence" value="ECO:0007669"/>
    <property type="project" value="InterPro"/>
</dbReference>
<dbReference type="SUPFAM" id="SSF52172">
    <property type="entry name" value="CheY-like"/>
    <property type="match status" value="1"/>
</dbReference>
<dbReference type="RefSeq" id="WP_012375313.1">
    <property type="nucleotide sequence ID" value="NC_010571.1"/>
</dbReference>
<evidence type="ECO:0000313" key="7">
    <source>
        <dbReference type="Proteomes" id="UP000007013"/>
    </source>
</evidence>
<dbReference type="InterPro" id="IPR011006">
    <property type="entry name" value="CheY-like_superfamily"/>
</dbReference>
<gene>
    <name evidence="6" type="ordered locus">Oter_2496</name>
</gene>
<dbReference type="PROSITE" id="PS00622">
    <property type="entry name" value="HTH_LUXR_1"/>
    <property type="match status" value="1"/>
</dbReference>
<dbReference type="GO" id="GO:0000160">
    <property type="term" value="P:phosphorelay signal transduction system"/>
    <property type="evidence" value="ECO:0007669"/>
    <property type="project" value="InterPro"/>
</dbReference>
<sequence>MSSDNHPAKIRVMLVDDHLIVRMGLSFAINNQPDMQVVAQAEDGHEAIEVYRQHQPDVVILDLRMPKRNGIETIGVLRREFGAVRVLVLSNYGSGDEVSAALQAGASGFIGKDTALAELLDAIRKIRAGDQVVPSEVARRLASRITSHLSTRELEVLALIGRGLSNKEIGAALNVVESTVKVHVTNILSKLGVADRTQAVLAGVKRGIIQLE</sequence>
<dbReference type="EMBL" id="CP001032">
    <property type="protein sequence ID" value="ACB75778.1"/>
    <property type="molecule type" value="Genomic_DNA"/>
</dbReference>
<evidence type="ECO:0000259" key="4">
    <source>
        <dbReference type="PROSITE" id="PS50043"/>
    </source>
</evidence>
<dbReference type="Pfam" id="PF00196">
    <property type="entry name" value="GerE"/>
    <property type="match status" value="1"/>
</dbReference>
<protein>
    <submittedName>
        <fullName evidence="6">Two component transcriptional regulator, LuxR family</fullName>
    </submittedName>
</protein>
<dbReference type="InterPro" id="IPR016032">
    <property type="entry name" value="Sig_transdc_resp-reg_C-effctor"/>
</dbReference>
<dbReference type="GO" id="GO:0003677">
    <property type="term" value="F:DNA binding"/>
    <property type="evidence" value="ECO:0007669"/>
    <property type="project" value="UniProtKB-KW"/>
</dbReference>
<dbReference type="Gene3D" id="3.40.50.2300">
    <property type="match status" value="1"/>
</dbReference>
<dbReference type="STRING" id="452637.Oter_2496"/>
<feature type="domain" description="HTH luxR-type" evidence="4">
    <location>
        <begin position="142"/>
        <end position="207"/>
    </location>
</feature>
<dbReference type="SUPFAM" id="SSF46894">
    <property type="entry name" value="C-terminal effector domain of the bipartite response regulators"/>
    <property type="match status" value="1"/>
</dbReference>
<dbReference type="PROSITE" id="PS50110">
    <property type="entry name" value="RESPONSE_REGULATORY"/>
    <property type="match status" value="1"/>
</dbReference>
<evidence type="ECO:0000256" key="3">
    <source>
        <dbReference type="PROSITE-ProRule" id="PRU00169"/>
    </source>
</evidence>
<evidence type="ECO:0000313" key="6">
    <source>
        <dbReference type="EMBL" id="ACB75778.1"/>
    </source>
</evidence>
<dbReference type="HOGENOM" id="CLU_000445_90_10_0"/>
<dbReference type="eggNOG" id="COG2197">
    <property type="taxonomic scope" value="Bacteria"/>
</dbReference>
<dbReference type="InterPro" id="IPR000792">
    <property type="entry name" value="Tscrpt_reg_LuxR_C"/>
</dbReference>
<accession>B1ZSY9</accession>
<proteinExistence type="predicted"/>